<evidence type="ECO:0000313" key="1">
    <source>
        <dbReference type="EMBL" id="KAJ9107108.1"/>
    </source>
</evidence>
<protein>
    <submittedName>
        <fullName evidence="1">Uncharacterized protein</fullName>
    </submittedName>
</protein>
<organism evidence="1 2">
    <name type="scientific">Naganishia adeliensis</name>
    <dbReference type="NCBI Taxonomy" id="92952"/>
    <lineage>
        <taxon>Eukaryota</taxon>
        <taxon>Fungi</taxon>
        <taxon>Dikarya</taxon>
        <taxon>Basidiomycota</taxon>
        <taxon>Agaricomycotina</taxon>
        <taxon>Tremellomycetes</taxon>
        <taxon>Filobasidiales</taxon>
        <taxon>Filobasidiaceae</taxon>
        <taxon>Naganishia</taxon>
    </lineage>
</organism>
<keyword evidence="2" id="KW-1185">Reference proteome</keyword>
<reference evidence="1" key="1">
    <citation type="submission" date="2023-04" db="EMBL/GenBank/DDBJ databases">
        <title>Draft Genome sequencing of Naganishia species isolated from polar environments using Oxford Nanopore Technology.</title>
        <authorList>
            <person name="Leo P."/>
            <person name="Venkateswaran K."/>
        </authorList>
    </citation>
    <scope>NUCLEOTIDE SEQUENCE</scope>
    <source>
        <strain evidence="1">MNA-CCFEE 5262</strain>
    </source>
</reference>
<comment type="caution">
    <text evidence="1">The sequence shown here is derived from an EMBL/GenBank/DDBJ whole genome shotgun (WGS) entry which is preliminary data.</text>
</comment>
<dbReference type="EMBL" id="JASBWS010000038">
    <property type="protein sequence ID" value="KAJ9107108.1"/>
    <property type="molecule type" value="Genomic_DNA"/>
</dbReference>
<evidence type="ECO:0000313" key="2">
    <source>
        <dbReference type="Proteomes" id="UP001230649"/>
    </source>
</evidence>
<gene>
    <name evidence="1" type="ORF">QFC20_003833</name>
</gene>
<proteinExistence type="predicted"/>
<name>A0ACC2W5V5_9TREE</name>
<dbReference type="Proteomes" id="UP001230649">
    <property type="component" value="Unassembled WGS sequence"/>
</dbReference>
<accession>A0ACC2W5V5</accession>
<sequence length="374" mass="41257">MLFASGGRIATTGIDLAVCRDWVLVITGDSNANTPHAGEPSSNPLLTLLTTSLRRITLICKLVAPLLISLLTTTIGYEGTAASLIGFALATLVAEVVWLRVVWRKFDVLEQAEVARTGRRATEESMDGRDQSSFERSSVWHQSQTRLLVSARGTLAGWNEFRKMPIFLSSISISCLYLTTLSFESILISYLKSVANLSDLFIAFMRGVSVMMGLSRKSESPGLGPEVSVLCLYIGPGPSAASSLPSVINTLVFFATLSISRLWLYCFDLVQLQGLLVALEHHPRRSEFAAMQVTMENVFDLGKYLVVLVINKPEQYRWTAMISLIAVCIAGMTYSAYLYQVRGHVFHFGKKNDDLRSRDTQDIELPLLASSNDI</sequence>